<proteinExistence type="predicted"/>
<feature type="region of interest" description="Disordered" evidence="1">
    <location>
        <begin position="121"/>
        <end position="159"/>
    </location>
</feature>
<dbReference type="CDD" id="cd00064">
    <property type="entry name" value="FU"/>
    <property type="match status" value="1"/>
</dbReference>
<keyword evidence="2" id="KW-1133">Transmembrane helix</keyword>
<dbReference type="EMBL" id="OB793063">
    <property type="protein sequence ID" value="CAD7425915.1"/>
    <property type="molecule type" value="Genomic_DNA"/>
</dbReference>
<feature type="region of interest" description="Disordered" evidence="1">
    <location>
        <begin position="77"/>
        <end position="100"/>
    </location>
</feature>
<organism evidence="3">
    <name type="scientific">Timema monikensis</name>
    <dbReference type="NCBI Taxonomy" id="170555"/>
    <lineage>
        <taxon>Eukaryota</taxon>
        <taxon>Metazoa</taxon>
        <taxon>Ecdysozoa</taxon>
        <taxon>Arthropoda</taxon>
        <taxon>Hexapoda</taxon>
        <taxon>Insecta</taxon>
        <taxon>Pterygota</taxon>
        <taxon>Neoptera</taxon>
        <taxon>Polyneoptera</taxon>
        <taxon>Phasmatodea</taxon>
        <taxon>Timematodea</taxon>
        <taxon>Timematoidea</taxon>
        <taxon>Timematidae</taxon>
        <taxon>Timema</taxon>
    </lineage>
</organism>
<dbReference type="InterPro" id="IPR006212">
    <property type="entry name" value="Furin_repeat"/>
</dbReference>
<evidence type="ECO:0000256" key="1">
    <source>
        <dbReference type="SAM" id="MobiDB-lite"/>
    </source>
</evidence>
<gene>
    <name evidence="3" type="ORF">TMSB3V08_LOCUS2817</name>
</gene>
<feature type="compositionally biased region" description="Low complexity" evidence="1">
    <location>
        <begin position="123"/>
        <end position="138"/>
    </location>
</feature>
<keyword evidence="2" id="KW-0812">Transmembrane</keyword>
<name>A0A7R9HKQ2_9NEOP</name>
<dbReference type="AlphaFoldDB" id="A0A7R9HKQ2"/>
<accession>A0A7R9HKQ2</accession>
<evidence type="ECO:0000256" key="2">
    <source>
        <dbReference type="SAM" id="Phobius"/>
    </source>
</evidence>
<reference evidence="3" key="1">
    <citation type="submission" date="2020-11" db="EMBL/GenBank/DDBJ databases">
        <authorList>
            <person name="Tran Van P."/>
        </authorList>
    </citation>
    <scope>NUCLEOTIDE SEQUENCE</scope>
</reference>
<feature type="transmembrane region" description="Helical" evidence="2">
    <location>
        <begin position="296"/>
        <end position="321"/>
    </location>
</feature>
<keyword evidence="2" id="KW-0472">Membrane</keyword>
<evidence type="ECO:0000313" key="3">
    <source>
        <dbReference type="EMBL" id="CAD7425915.1"/>
    </source>
</evidence>
<protein>
    <submittedName>
        <fullName evidence="3">Uncharacterized protein</fullName>
    </submittedName>
</protein>
<sequence length="565" mass="62978">MASLHEVACQFSDISTGILTLEHLILKAILDDNSVVTSTDCKQAGRGERYNGTILPPLVLTKTEGLATDPGSRVVTKSSFLNKSPESVNPRPSTSTFGHSSSPLWVQEMFVEEDPDDTSFDYVETTSSSSTPTSVETVNNKEKKRFAVSPPEDSFSKKRNTVTDKLEKGMAEANAAFIQAVTNLESMKSEDPYTMNGRSILSLFINKSMSQVPAFIWWAPGFCWCSEQTECRRCTNTEGDGWTLGQCMKCRTLIVEGTRRCVNRCPAGYKEEWSDLVSYMGKICRETNFLGVPGTMLAIIVGTCSGILVCVVVLLGGCLYIRHRKGQRSTTHSSTSSGNSNQMCDQDLDTIERGTFQKYISTLRPEASLFLAMLNDTRKQVRDLYQLNNSRSSVIQAYRPVLMDLVRILTLLNTPVHSLGPPPEDWRVLFAWGDRVLSRYKRQNPHQVAQAQLANFLVPIQTTRPSPAQLIYLDQDPRHGSVTTFQPVASLSVDTDKQTPSSEWSRRDLAISAFNSNYSVGQPKHSDVPATQISLLDYPGWEWQEEEDDFLALGSRPQDEITTEL</sequence>